<evidence type="ECO:0000313" key="3">
    <source>
        <dbReference type="Proteomes" id="UP000316781"/>
    </source>
</evidence>
<dbReference type="Proteomes" id="UP000316781">
    <property type="component" value="Unassembled WGS sequence"/>
</dbReference>
<proteinExistence type="predicted"/>
<dbReference type="AlphaFoldDB" id="A0A549T5T2"/>
<dbReference type="NCBIfam" id="NF033545">
    <property type="entry name" value="transpos_IS630"/>
    <property type="match status" value="1"/>
</dbReference>
<comment type="caution">
    <text evidence="2">The sequence shown here is derived from an EMBL/GenBank/DDBJ whole genome shotgun (WGS) entry which is preliminary data.</text>
</comment>
<dbReference type="Pfam" id="PF13358">
    <property type="entry name" value="DDE_3"/>
    <property type="match status" value="1"/>
</dbReference>
<dbReference type="InterPro" id="IPR036397">
    <property type="entry name" value="RNaseH_sf"/>
</dbReference>
<reference evidence="2 3" key="1">
    <citation type="submission" date="2019-07" db="EMBL/GenBank/DDBJ databases">
        <title>Ln-dependent methylotrophs.</title>
        <authorList>
            <person name="Tani A."/>
        </authorList>
    </citation>
    <scope>NUCLEOTIDE SEQUENCE [LARGE SCALE GENOMIC DNA]</scope>
    <source>
        <strain evidence="2 3">SM89A</strain>
    </source>
</reference>
<gene>
    <name evidence="2" type="ORF">FM996_03270</name>
</gene>
<dbReference type="InterPro" id="IPR047655">
    <property type="entry name" value="Transpos_IS630-like"/>
</dbReference>
<evidence type="ECO:0000259" key="1">
    <source>
        <dbReference type="Pfam" id="PF13358"/>
    </source>
</evidence>
<organism evidence="2 3">
    <name type="scientific">Methylosinus sporium</name>
    <dbReference type="NCBI Taxonomy" id="428"/>
    <lineage>
        <taxon>Bacteria</taxon>
        <taxon>Pseudomonadati</taxon>
        <taxon>Pseudomonadota</taxon>
        <taxon>Alphaproteobacteria</taxon>
        <taxon>Hyphomicrobiales</taxon>
        <taxon>Methylocystaceae</taxon>
        <taxon>Methylosinus</taxon>
    </lineage>
</organism>
<dbReference type="InterPro" id="IPR038717">
    <property type="entry name" value="Tc1-like_DDE_dom"/>
</dbReference>
<accession>A0A549T5T2</accession>
<sequence length="295" mass="33445">MILLLKKPDAIRFLHEPPSDHGINRTSWTMAHLREVLAKEGAPACAEVVRSIIKAAGYRWRKARVVLTSNDPEYAEKLARIRSILSGLGADEAFFSIDEFGPFAVKAKAGRVLAVPGEMPQVAQWQKSKGCLILTAALELSGNQVTHFYSLKKNTTEMIRMMNLLLDRYRDQRKLYLSWDAASWHVSKKLFERIEENNAAAIETGGPLVETAPLPARAQFLNVIESIFSGMARAIIHNSDYGSVDEAKAAIDRYFEERNRHFREHPRRAGNRIWGKERVPPEFAEGNNCKDPRYR</sequence>
<dbReference type="EMBL" id="VJMF01000014">
    <property type="protein sequence ID" value="TRL37238.1"/>
    <property type="molecule type" value="Genomic_DNA"/>
</dbReference>
<name>A0A549T5T2_METSR</name>
<protein>
    <submittedName>
        <fullName evidence="2">IS630 family transposase</fullName>
    </submittedName>
</protein>
<feature type="domain" description="Tc1-like transposase DDE" evidence="1">
    <location>
        <begin position="96"/>
        <end position="246"/>
    </location>
</feature>
<dbReference type="Gene3D" id="3.30.420.10">
    <property type="entry name" value="Ribonuclease H-like superfamily/Ribonuclease H"/>
    <property type="match status" value="1"/>
</dbReference>
<evidence type="ECO:0000313" key="2">
    <source>
        <dbReference type="EMBL" id="TRL37238.1"/>
    </source>
</evidence>
<dbReference type="GO" id="GO:0003676">
    <property type="term" value="F:nucleic acid binding"/>
    <property type="evidence" value="ECO:0007669"/>
    <property type="project" value="InterPro"/>
</dbReference>